<evidence type="ECO:0000313" key="10">
    <source>
        <dbReference type="EMBL" id="KAK3608418.1"/>
    </source>
</evidence>
<dbReference type="FunFam" id="3.30.450.20:FF:000074">
    <property type="entry name" value="Aryl hydrocarbon receptor"/>
    <property type="match status" value="1"/>
</dbReference>
<dbReference type="SUPFAM" id="SSF55785">
    <property type="entry name" value="PYP-like sensor domain (PAS domain)"/>
    <property type="match status" value="2"/>
</dbReference>
<reference evidence="10" key="2">
    <citation type="journal article" date="2021" name="Genome Biol. Evol.">
        <title>Developing a high-quality reference genome for a parasitic bivalve with doubly uniparental inheritance (Bivalvia: Unionida).</title>
        <authorList>
            <person name="Smith C.H."/>
        </authorList>
    </citation>
    <scope>NUCLEOTIDE SEQUENCE</scope>
    <source>
        <strain evidence="10">CHS0354</strain>
        <tissue evidence="10">Mantle</tissue>
    </source>
</reference>
<dbReference type="FunFam" id="3.30.450.20:FF:000069">
    <property type="entry name" value="Aryl hydrocarbon receptor"/>
    <property type="match status" value="1"/>
</dbReference>
<evidence type="ECO:0000256" key="1">
    <source>
        <dbReference type="ARBA" id="ARBA00004123"/>
    </source>
</evidence>
<accession>A0AAE0TEH1</accession>
<reference evidence="10" key="3">
    <citation type="submission" date="2023-05" db="EMBL/GenBank/DDBJ databases">
        <authorList>
            <person name="Smith C.H."/>
        </authorList>
    </citation>
    <scope>NUCLEOTIDE SEQUENCE</scope>
    <source>
        <strain evidence="10">CHS0354</strain>
        <tissue evidence="10">Mantle</tissue>
    </source>
</reference>
<dbReference type="GO" id="GO:0000976">
    <property type="term" value="F:transcription cis-regulatory region binding"/>
    <property type="evidence" value="ECO:0007669"/>
    <property type="project" value="TreeGrafter"/>
</dbReference>
<evidence type="ECO:0000256" key="6">
    <source>
        <dbReference type="ARBA" id="ARBA00023242"/>
    </source>
</evidence>
<gene>
    <name evidence="10" type="ORF">CHS0354_035421</name>
</gene>
<protein>
    <recommendedName>
        <fullName evidence="12">Aryl hydrocarbon receptor</fullName>
    </recommendedName>
</protein>
<keyword evidence="5" id="KW-0804">Transcription</keyword>
<name>A0AAE0TEH1_9BIVA</name>
<keyword evidence="11" id="KW-1185">Reference proteome</keyword>
<dbReference type="AlphaFoldDB" id="A0AAE0TEH1"/>
<proteinExistence type="predicted"/>
<comment type="subcellular location">
    <subcellularLocation>
        <location evidence="1">Nucleus</location>
    </subcellularLocation>
</comment>
<keyword evidence="3" id="KW-0238">DNA-binding</keyword>
<dbReference type="GO" id="GO:0034751">
    <property type="term" value="C:aryl hydrocarbon receptor complex"/>
    <property type="evidence" value="ECO:0007669"/>
    <property type="project" value="TreeGrafter"/>
</dbReference>
<dbReference type="CDD" id="cd00130">
    <property type="entry name" value="PAS"/>
    <property type="match status" value="2"/>
</dbReference>
<organism evidence="10 11">
    <name type="scientific">Potamilus streckersoni</name>
    <dbReference type="NCBI Taxonomy" id="2493646"/>
    <lineage>
        <taxon>Eukaryota</taxon>
        <taxon>Metazoa</taxon>
        <taxon>Spiralia</taxon>
        <taxon>Lophotrochozoa</taxon>
        <taxon>Mollusca</taxon>
        <taxon>Bivalvia</taxon>
        <taxon>Autobranchia</taxon>
        <taxon>Heteroconchia</taxon>
        <taxon>Palaeoheterodonta</taxon>
        <taxon>Unionida</taxon>
        <taxon>Unionoidea</taxon>
        <taxon>Unionidae</taxon>
        <taxon>Ambleminae</taxon>
        <taxon>Lampsilini</taxon>
        <taxon>Potamilus</taxon>
    </lineage>
</organism>
<dbReference type="GO" id="GO:0004879">
    <property type="term" value="F:nuclear receptor activity"/>
    <property type="evidence" value="ECO:0007669"/>
    <property type="project" value="TreeGrafter"/>
</dbReference>
<dbReference type="NCBIfam" id="TIGR00229">
    <property type="entry name" value="sensory_box"/>
    <property type="match status" value="1"/>
</dbReference>
<evidence type="ECO:0000313" key="11">
    <source>
        <dbReference type="Proteomes" id="UP001195483"/>
    </source>
</evidence>
<feature type="compositionally biased region" description="Polar residues" evidence="7">
    <location>
        <begin position="720"/>
        <end position="756"/>
    </location>
</feature>
<dbReference type="EMBL" id="JAEAOA010002070">
    <property type="protein sequence ID" value="KAK3608418.1"/>
    <property type="molecule type" value="Genomic_DNA"/>
</dbReference>
<sequence length="865" mass="98316">MVEDWVSTTMYATKRRRRTVKSIKTPAKDPPKSNPSKRHRERLNGELDHLASLLPFEQSVLSKLDKLSILRLAVSYLRTKSYFQVVLPDRFHLDSHHILSRSHLYHDPGFSEGDSILQALYGFLIVVTCDGEVFYASRTVEQYLGFHQSDIIHQSVMELIHSEDREEFKKQLSWNSMLPQDKANYTLHEVMMPENYHYLHRSFTVRFRCLLDNTSGFITLEISGWLRILHGQNNRSDDPQLALFATCCPFGPLSLLDLPSRELTFKSKHKMDFSPISMDNRGKMMFGYSDRDLLIKSGYDLVHPDDLNYFSLGHQELIKTGSSGLIAYRWLTKDFQWIWLQSSCKVIYKNSKPDFVICTHRQLTDDEGQDLFHKRGSEFKLPYPLLDLDICSGFDFPADEGSTKLKGTRGKKQKNQMKDFSTKRKRSSCREPLNGLNGYGSYQALNSYENGELKPEFLYHYPSQNFGIEPDLLYNRSHGYTSFPGSMYPTPESYRLDMEKHGYSNGYYLDPHRQYQHPVPYPSNSYTDLVAPGAKYGYDVAKYGFDTYSLDLAKKVHYSEELSRYENDYRKYGYEYGADRLAPRINGTLEPVDLRSTSMYNGATIANGMESGIPPPPCVPSSSSILRSDHCHGQNFHSRESKVIRSPTHVMQTEGMNSISVPSNSVIKNTATPRSVHTNNRSTSAESLNSPNTNTYQNQMRGNVIHNSSTLWAQCAKSRQAMNNPSPISTPHSDHSGSSPKHKGSVSTVDLTSDQMNGRVGMVSDKPDSNGHINSPVSGVTATSVIHTPISEKHLHTRTCEKQPVVGGIPVPVVKSPWIQQFPTSQFGEYKDWSMSTNDMYAYHQRQPRGIISDSLTQAHKVAIP</sequence>
<feature type="region of interest" description="Disordered" evidence="7">
    <location>
        <begin position="660"/>
        <end position="698"/>
    </location>
</feature>
<dbReference type="InterPro" id="IPR036638">
    <property type="entry name" value="HLH_DNA-bd_sf"/>
</dbReference>
<dbReference type="Proteomes" id="UP001195483">
    <property type="component" value="Unassembled WGS sequence"/>
</dbReference>
<dbReference type="SMART" id="SM00091">
    <property type="entry name" value="PAS"/>
    <property type="match status" value="2"/>
</dbReference>
<evidence type="ECO:0000256" key="4">
    <source>
        <dbReference type="ARBA" id="ARBA00023159"/>
    </source>
</evidence>
<comment type="caution">
    <text evidence="10">The sequence shown here is derived from an EMBL/GenBank/DDBJ whole genome shotgun (WGS) entry which is preliminary data.</text>
</comment>
<evidence type="ECO:0000259" key="8">
    <source>
        <dbReference type="PROSITE" id="PS50112"/>
    </source>
</evidence>
<dbReference type="InterPro" id="IPR013767">
    <property type="entry name" value="PAS_fold"/>
</dbReference>
<feature type="domain" description="PAS" evidence="8">
    <location>
        <begin position="116"/>
        <end position="172"/>
    </location>
</feature>
<feature type="domain" description="PAS" evidence="8">
    <location>
        <begin position="285"/>
        <end position="321"/>
    </location>
</feature>
<dbReference type="GO" id="GO:0006805">
    <property type="term" value="P:xenobiotic metabolic process"/>
    <property type="evidence" value="ECO:0007669"/>
    <property type="project" value="InterPro"/>
</dbReference>
<dbReference type="PROSITE" id="PS50888">
    <property type="entry name" value="BHLH"/>
    <property type="match status" value="1"/>
</dbReference>
<dbReference type="InterPro" id="IPR035965">
    <property type="entry name" value="PAS-like_dom_sf"/>
</dbReference>
<dbReference type="PANTHER" id="PTHR10649">
    <property type="entry name" value="ARYL HYDROCARBON RECEPTOR"/>
    <property type="match status" value="1"/>
</dbReference>
<dbReference type="InterPro" id="IPR011598">
    <property type="entry name" value="bHLH_dom"/>
</dbReference>
<dbReference type="Gene3D" id="3.30.450.20">
    <property type="entry name" value="PAS domain"/>
    <property type="match status" value="2"/>
</dbReference>
<dbReference type="GO" id="GO:0005634">
    <property type="term" value="C:nucleus"/>
    <property type="evidence" value="ECO:0007669"/>
    <property type="project" value="UniProtKB-SubCell"/>
</dbReference>
<dbReference type="FunFam" id="4.10.280.10:FF:000041">
    <property type="entry name" value="aryl hydrocarbon receptor repressor"/>
    <property type="match status" value="1"/>
</dbReference>
<keyword evidence="2" id="KW-0805">Transcription regulation</keyword>
<dbReference type="PROSITE" id="PS50112">
    <property type="entry name" value="PAS"/>
    <property type="match status" value="2"/>
</dbReference>
<keyword evidence="6" id="KW-0539">Nucleus</keyword>
<keyword evidence="4" id="KW-0010">Activator</keyword>
<dbReference type="InterPro" id="IPR013655">
    <property type="entry name" value="PAS_fold_3"/>
</dbReference>
<dbReference type="Pfam" id="PF00010">
    <property type="entry name" value="HLH"/>
    <property type="match status" value="1"/>
</dbReference>
<dbReference type="PANTHER" id="PTHR10649:SF12">
    <property type="entry name" value="SPINELESS, ISOFORM C"/>
    <property type="match status" value="1"/>
</dbReference>
<feature type="region of interest" description="Disordered" evidence="7">
    <location>
        <begin position="404"/>
        <end position="424"/>
    </location>
</feature>
<feature type="region of interest" description="Disordered" evidence="7">
    <location>
        <begin position="717"/>
        <end position="757"/>
    </location>
</feature>
<dbReference type="SMART" id="SM00353">
    <property type="entry name" value="HLH"/>
    <property type="match status" value="1"/>
</dbReference>
<evidence type="ECO:0000256" key="7">
    <source>
        <dbReference type="SAM" id="MobiDB-lite"/>
    </source>
</evidence>
<dbReference type="InterPro" id="IPR000014">
    <property type="entry name" value="PAS"/>
</dbReference>
<dbReference type="SUPFAM" id="SSF47459">
    <property type="entry name" value="HLH, helix-loop-helix DNA-binding domain"/>
    <property type="match status" value="1"/>
</dbReference>
<evidence type="ECO:0000259" key="9">
    <source>
        <dbReference type="PROSITE" id="PS50888"/>
    </source>
</evidence>
<evidence type="ECO:0000256" key="3">
    <source>
        <dbReference type="ARBA" id="ARBA00023125"/>
    </source>
</evidence>
<feature type="region of interest" description="Disordered" evidence="7">
    <location>
        <begin position="15"/>
        <end position="39"/>
    </location>
</feature>
<dbReference type="Pfam" id="PF00989">
    <property type="entry name" value="PAS"/>
    <property type="match status" value="1"/>
</dbReference>
<reference evidence="10" key="1">
    <citation type="journal article" date="2021" name="Genome Biol. Evol.">
        <title>A High-Quality Reference Genome for a Parasitic Bivalve with Doubly Uniparental Inheritance (Bivalvia: Unionida).</title>
        <authorList>
            <person name="Smith C.H."/>
        </authorList>
    </citation>
    <scope>NUCLEOTIDE SEQUENCE</scope>
    <source>
        <strain evidence="10">CHS0354</strain>
    </source>
</reference>
<dbReference type="Pfam" id="PF08447">
    <property type="entry name" value="PAS_3"/>
    <property type="match status" value="1"/>
</dbReference>
<evidence type="ECO:0000256" key="2">
    <source>
        <dbReference type="ARBA" id="ARBA00023015"/>
    </source>
</evidence>
<dbReference type="GO" id="GO:0046983">
    <property type="term" value="F:protein dimerization activity"/>
    <property type="evidence" value="ECO:0007669"/>
    <property type="project" value="InterPro"/>
</dbReference>
<feature type="domain" description="BHLH" evidence="9">
    <location>
        <begin position="27"/>
        <end position="80"/>
    </location>
</feature>
<evidence type="ECO:0008006" key="12">
    <source>
        <dbReference type="Google" id="ProtNLM"/>
    </source>
</evidence>
<dbReference type="Gene3D" id="4.10.280.10">
    <property type="entry name" value="Helix-loop-helix DNA-binding domain"/>
    <property type="match status" value="1"/>
</dbReference>
<dbReference type="InterPro" id="IPR039091">
    <property type="entry name" value="AHR/AHRR"/>
</dbReference>
<evidence type="ECO:0000256" key="5">
    <source>
        <dbReference type="ARBA" id="ARBA00023163"/>
    </source>
</evidence>
<dbReference type="CDD" id="cd19730">
    <property type="entry name" value="bHLH-PAS_spineless_like"/>
    <property type="match status" value="1"/>
</dbReference>
<feature type="compositionally biased region" description="Basic residues" evidence="7">
    <location>
        <begin position="406"/>
        <end position="415"/>
    </location>
</feature>